<reference evidence="3 4" key="1">
    <citation type="submission" date="2016-07" db="EMBL/GenBank/DDBJ databases">
        <title>Pervasive Adenine N6-methylation of Active Genes in Fungi.</title>
        <authorList>
            <consortium name="DOE Joint Genome Institute"/>
            <person name="Mondo S.J."/>
            <person name="Dannebaum R.O."/>
            <person name="Kuo R.C."/>
            <person name="Labutti K."/>
            <person name="Haridas S."/>
            <person name="Kuo A."/>
            <person name="Salamov A."/>
            <person name="Ahrendt S.R."/>
            <person name="Lipzen A."/>
            <person name="Sullivan W."/>
            <person name="Andreopoulos W.B."/>
            <person name="Clum A."/>
            <person name="Lindquist E."/>
            <person name="Daum C."/>
            <person name="Ramamoorthy G.K."/>
            <person name="Gryganskyi A."/>
            <person name="Culley D."/>
            <person name="Magnuson J.K."/>
            <person name="James T.Y."/>
            <person name="O'Malley M.A."/>
            <person name="Stajich J.E."/>
            <person name="Spatafora J.W."/>
            <person name="Visel A."/>
            <person name="Grigoriev I.V."/>
        </authorList>
    </citation>
    <scope>NUCLEOTIDE SEQUENCE [LARGE SCALE GENOMIC DNA]</scope>
    <source>
        <strain evidence="3 4">ATCC 12442</strain>
    </source>
</reference>
<gene>
    <name evidence="3" type="ORF">DL89DRAFT_125242</name>
</gene>
<feature type="region of interest" description="Disordered" evidence="2">
    <location>
        <begin position="134"/>
        <end position="227"/>
    </location>
</feature>
<feature type="region of interest" description="Disordered" evidence="2">
    <location>
        <begin position="392"/>
        <end position="417"/>
    </location>
</feature>
<dbReference type="PANTHER" id="PTHR23159:SF31">
    <property type="entry name" value="CENTROSOME-ASSOCIATED PROTEIN CEP250 ISOFORM X1"/>
    <property type="match status" value="1"/>
</dbReference>
<feature type="compositionally biased region" description="Polar residues" evidence="2">
    <location>
        <begin position="89"/>
        <end position="103"/>
    </location>
</feature>
<dbReference type="STRING" id="61395.A0A1Y1WDW0"/>
<accession>A0A1Y1WDW0</accession>
<proteinExistence type="predicted"/>
<feature type="compositionally biased region" description="Polar residues" evidence="2">
    <location>
        <begin position="400"/>
        <end position="411"/>
    </location>
</feature>
<dbReference type="RefSeq" id="XP_040744941.1">
    <property type="nucleotide sequence ID" value="XM_040883263.1"/>
</dbReference>
<keyword evidence="1" id="KW-0175">Coiled coil</keyword>
<feature type="compositionally biased region" description="Basic and acidic residues" evidence="2">
    <location>
        <begin position="146"/>
        <end position="161"/>
    </location>
</feature>
<dbReference type="AlphaFoldDB" id="A0A1Y1WDW0"/>
<evidence type="ECO:0000313" key="4">
    <source>
        <dbReference type="Proteomes" id="UP000193922"/>
    </source>
</evidence>
<feature type="coiled-coil region" evidence="1">
    <location>
        <begin position="475"/>
        <end position="547"/>
    </location>
</feature>
<dbReference type="GeneID" id="63799911"/>
<sequence length="609" mass="68614">MQHCDEQWTERWEAMQAEHDQALAESERQVAKLRTELEVEKAVPRLSGMPESDAELKQKNVELKEENAELRRELEALKVSQQETRELAASQQESQELIASQQELKNEVEELRRQARAADARAQIAEEASAALAAKLAAQRDVTSPRMKDRSLSRQLSDKIVLRTRGSPSPRSSSSESDAQQFPGVPEEDDMTPPERRLWNMRNRHSATTPALPLSPAQPSSSDDKCASYPELRLASTARDSAIANAGMHRQAVYDEIQIQQMLKDAAAESDRQAGADKELRELRAKIEELREAKKELQQHNSQMKNIMRDLGDRLVKLAEENDMLEAKANERDSLIEEMRHMTSLVSEYEAKIHDLNVEAEVLRAARDKAEQACEAGRNDSKLGHRLSVESFRSAAEETPTASDTPRTQHSADSDNDEAAALRVRLDLAEAELKVALRSTDEYRNRVDILLGDIESYKQHIGSLETALASTDGQLDTTRREASELRNLAARAQELEAELGSQKTLVVCLKESLASSEEQTEEIKLNADRYANELLRAQAEAKSLGDQVELVSQQLMDARQLVTNEARDRDIWKSPVPRSPRRGRRDALKASQVQDELLLSTFFFLRLLF</sequence>
<feature type="compositionally biased region" description="Low complexity" evidence="2">
    <location>
        <begin position="167"/>
        <end position="177"/>
    </location>
</feature>
<protein>
    <submittedName>
        <fullName evidence="3">Uncharacterized protein</fullName>
    </submittedName>
</protein>
<organism evidence="3 4">
    <name type="scientific">Linderina pennispora</name>
    <dbReference type="NCBI Taxonomy" id="61395"/>
    <lineage>
        <taxon>Eukaryota</taxon>
        <taxon>Fungi</taxon>
        <taxon>Fungi incertae sedis</taxon>
        <taxon>Zoopagomycota</taxon>
        <taxon>Kickxellomycotina</taxon>
        <taxon>Kickxellomycetes</taxon>
        <taxon>Kickxellales</taxon>
        <taxon>Kickxellaceae</taxon>
        <taxon>Linderina</taxon>
    </lineage>
</organism>
<dbReference type="Proteomes" id="UP000193922">
    <property type="component" value="Unassembled WGS sequence"/>
</dbReference>
<feature type="compositionally biased region" description="Basic and acidic residues" evidence="2">
    <location>
        <begin position="104"/>
        <end position="119"/>
    </location>
</feature>
<dbReference type="EMBL" id="MCFD01000004">
    <property type="protein sequence ID" value="ORX71426.1"/>
    <property type="molecule type" value="Genomic_DNA"/>
</dbReference>
<feature type="coiled-coil region" evidence="1">
    <location>
        <begin position="273"/>
        <end position="373"/>
    </location>
</feature>
<evidence type="ECO:0000256" key="2">
    <source>
        <dbReference type="SAM" id="MobiDB-lite"/>
    </source>
</evidence>
<feature type="region of interest" description="Disordered" evidence="2">
    <location>
        <begin position="82"/>
        <end position="120"/>
    </location>
</feature>
<dbReference type="OrthoDB" id="3176171at2759"/>
<feature type="compositionally biased region" description="Low complexity" evidence="2">
    <location>
        <begin position="206"/>
        <end position="221"/>
    </location>
</feature>
<name>A0A1Y1WDW0_9FUNG</name>
<keyword evidence="4" id="KW-1185">Reference proteome</keyword>
<evidence type="ECO:0000313" key="3">
    <source>
        <dbReference type="EMBL" id="ORX71426.1"/>
    </source>
</evidence>
<evidence type="ECO:0000256" key="1">
    <source>
        <dbReference type="SAM" id="Coils"/>
    </source>
</evidence>
<comment type="caution">
    <text evidence="3">The sequence shown here is derived from an EMBL/GenBank/DDBJ whole genome shotgun (WGS) entry which is preliminary data.</text>
</comment>
<dbReference type="PANTHER" id="PTHR23159">
    <property type="entry name" value="CENTROSOMAL PROTEIN 2"/>
    <property type="match status" value="1"/>
</dbReference>